<evidence type="ECO:0000313" key="2">
    <source>
        <dbReference type="Proteomes" id="UP000024404"/>
    </source>
</evidence>
<proteinExistence type="predicted"/>
<dbReference type="EMBL" id="CMVM020000180">
    <property type="status" value="NOT_ANNOTATED_CDS"/>
    <property type="molecule type" value="Genomic_DNA"/>
</dbReference>
<accession>A0A2K6WA57</accession>
<dbReference type="Proteomes" id="UP000024404">
    <property type="component" value="Unassembled WGS sequence"/>
</dbReference>
<keyword evidence="2" id="KW-1185">Reference proteome</keyword>
<dbReference type="EnsemblMetazoa" id="OVOC6689.1">
    <property type="protein sequence ID" value="OVOC6689.1"/>
    <property type="gene ID" value="WBGene00243498"/>
</dbReference>
<protein>
    <submittedName>
        <fullName evidence="1">Uncharacterized protein</fullName>
    </submittedName>
</protein>
<organism evidence="1 2">
    <name type="scientific">Onchocerca volvulus</name>
    <dbReference type="NCBI Taxonomy" id="6282"/>
    <lineage>
        <taxon>Eukaryota</taxon>
        <taxon>Metazoa</taxon>
        <taxon>Ecdysozoa</taxon>
        <taxon>Nematoda</taxon>
        <taxon>Chromadorea</taxon>
        <taxon>Rhabditida</taxon>
        <taxon>Spirurina</taxon>
        <taxon>Spiruromorpha</taxon>
        <taxon>Filarioidea</taxon>
        <taxon>Onchocercidae</taxon>
        <taxon>Onchocerca</taxon>
    </lineage>
</organism>
<reference evidence="1" key="2">
    <citation type="submission" date="2018-02" db="UniProtKB">
        <authorList>
            <consortium name="EnsemblMetazoa"/>
        </authorList>
    </citation>
    <scope>IDENTIFICATION</scope>
</reference>
<evidence type="ECO:0000313" key="1">
    <source>
        <dbReference type="EnsemblMetazoa" id="OVOC6689.1"/>
    </source>
</evidence>
<reference evidence="2" key="1">
    <citation type="submission" date="2013-10" db="EMBL/GenBank/DDBJ databases">
        <title>Genome sequencing of Onchocerca volvulus.</title>
        <authorList>
            <person name="Cotton J."/>
            <person name="Tsai J."/>
            <person name="Stanley E."/>
            <person name="Tracey A."/>
            <person name="Holroyd N."/>
            <person name="Lustigman S."/>
            <person name="Berriman M."/>
        </authorList>
    </citation>
    <scope>NUCLEOTIDE SEQUENCE</scope>
</reference>
<dbReference type="AlphaFoldDB" id="A0A2K6WA57"/>
<sequence>MELEREHLNSDEKLVEEELQNVNLTLPAENSFFRRRRNREIGRSVSCKKLDHCEHKFESISFGNCEIDSF</sequence>
<name>A0A2K6WA57_ONCVO</name>